<keyword evidence="10" id="KW-1185">Reference proteome</keyword>
<dbReference type="SUPFAM" id="SSF55770">
    <property type="entry name" value="Profilin (actin-binding protein)"/>
    <property type="match status" value="1"/>
</dbReference>
<dbReference type="RefSeq" id="XP_026528116.1">
    <property type="nucleotide sequence ID" value="XM_026672331.1"/>
</dbReference>
<dbReference type="PANTHER" id="PTHR11604">
    <property type="entry name" value="PROFILIN"/>
    <property type="match status" value="1"/>
</dbReference>
<proteinExistence type="inferred from homology"/>
<dbReference type="FunFam" id="3.30.450.30:FF:000007">
    <property type="entry name" value="Profilin"/>
    <property type="match status" value="1"/>
</dbReference>
<evidence type="ECO:0000256" key="6">
    <source>
        <dbReference type="ARBA" id="ARBA00022871"/>
    </source>
</evidence>
<dbReference type="AlphaFoldDB" id="A0A6J1UB18"/>
<dbReference type="SMART" id="SM00392">
    <property type="entry name" value="PROF"/>
    <property type="match status" value="1"/>
</dbReference>
<dbReference type="Gene3D" id="3.30.450.30">
    <property type="entry name" value="Dynein light chain 2a, cytoplasmic"/>
    <property type="match status" value="1"/>
</dbReference>
<accession>A0A6J1UB18</accession>
<dbReference type="KEGG" id="nss:113415094"/>
<comment type="similarity">
    <text evidence="2 9">Belongs to the profilin family.</text>
</comment>
<keyword evidence="3" id="KW-0217">Developmental protein</keyword>
<dbReference type="GO" id="GO:0008289">
    <property type="term" value="F:lipid binding"/>
    <property type="evidence" value="ECO:0007669"/>
    <property type="project" value="UniProtKB-KW"/>
</dbReference>
<dbReference type="InterPro" id="IPR005455">
    <property type="entry name" value="PFN_euk"/>
</dbReference>
<dbReference type="Pfam" id="PF00235">
    <property type="entry name" value="Profilin"/>
    <property type="match status" value="1"/>
</dbReference>
<comment type="function">
    <text evidence="8">Involved in male fertility. Required for manchette development and acrosome biogenesis during spermiogenesis. Binds in vitro to phospholipids, including phosphatidylinositol 3-phosphate (PtdIns(3)P), phosphatidylinositol 4,5-bisphosphate (PtdIns(4,5)P2), phosphatidylinositol 4-phosphate (PtdIns(4)P) and phosphatidic acid (PA). Contrary to other profilin family members, does not bind to actin in vitro.</text>
</comment>
<keyword evidence="5" id="KW-0221">Differentiation</keyword>
<dbReference type="PANTHER" id="PTHR11604:SF2">
    <property type="entry name" value="PROFILIN-4"/>
    <property type="match status" value="1"/>
</dbReference>
<keyword evidence="6" id="KW-0744">Spermatogenesis</keyword>
<dbReference type="Proteomes" id="UP000504612">
    <property type="component" value="Unplaced"/>
</dbReference>
<dbReference type="CDD" id="cd00148">
    <property type="entry name" value="PROF"/>
    <property type="match status" value="1"/>
</dbReference>
<dbReference type="GO" id="GO:0003785">
    <property type="term" value="F:actin monomer binding"/>
    <property type="evidence" value="ECO:0007669"/>
    <property type="project" value="TreeGrafter"/>
</dbReference>
<organism evidence="10 11">
    <name type="scientific">Notechis scutatus</name>
    <name type="common">mainland tiger snake</name>
    <dbReference type="NCBI Taxonomy" id="8663"/>
    <lineage>
        <taxon>Eukaryota</taxon>
        <taxon>Metazoa</taxon>
        <taxon>Chordata</taxon>
        <taxon>Craniata</taxon>
        <taxon>Vertebrata</taxon>
        <taxon>Euteleostomi</taxon>
        <taxon>Lepidosauria</taxon>
        <taxon>Squamata</taxon>
        <taxon>Bifurcata</taxon>
        <taxon>Unidentata</taxon>
        <taxon>Episquamata</taxon>
        <taxon>Toxicofera</taxon>
        <taxon>Serpentes</taxon>
        <taxon>Colubroidea</taxon>
        <taxon>Elapidae</taxon>
        <taxon>Hydrophiinae</taxon>
        <taxon>Notechis</taxon>
    </lineage>
</organism>
<comment type="subcellular location">
    <subcellularLocation>
        <location evidence="1">Cytoplasm</location>
    </subcellularLocation>
</comment>
<evidence type="ECO:0000256" key="3">
    <source>
        <dbReference type="ARBA" id="ARBA00022473"/>
    </source>
</evidence>
<keyword evidence="4" id="KW-0963">Cytoplasm</keyword>
<keyword evidence="9" id="KW-0009">Actin-binding</keyword>
<evidence type="ECO:0000256" key="1">
    <source>
        <dbReference type="ARBA" id="ARBA00004496"/>
    </source>
</evidence>
<evidence type="ECO:0000256" key="7">
    <source>
        <dbReference type="ARBA" id="ARBA00023121"/>
    </source>
</evidence>
<keyword evidence="7" id="KW-0446">Lipid-binding</keyword>
<evidence type="ECO:0000256" key="9">
    <source>
        <dbReference type="RuleBase" id="RU003909"/>
    </source>
</evidence>
<dbReference type="GeneID" id="113415094"/>
<sequence length="128" mass="14443">MNQAQTLLLDGLIKTKHVDKAALIRIADMNVMTATPGFNIQTWATVFVQAFFNNPAQIRREGQYFNDRYYKCYRADSNSIYLKAKEEGVIVAKTGNFILVGTYCQGMYPSVCVEAVEKLADYLRAKGN</sequence>
<protein>
    <recommendedName>
        <fullName evidence="9">Profilin</fullName>
    </recommendedName>
</protein>
<evidence type="ECO:0000256" key="5">
    <source>
        <dbReference type="ARBA" id="ARBA00022782"/>
    </source>
</evidence>
<name>A0A6J1UB18_9SAUR</name>
<gene>
    <name evidence="11" type="primary">PFN4</name>
</gene>
<reference evidence="11" key="1">
    <citation type="submission" date="2025-08" db="UniProtKB">
        <authorList>
            <consortium name="RefSeq"/>
        </authorList>
    </citation>
    <scope>IDENTIFICATION</scope>
</reference>
<evidence type="ECO:0000256" key="8">
    <source>
        <dbReference type="ARBA" id="ARBA00059169"/>
    </source>
</evidence>
<dbReference type="GO" id="GO:0030154">
    <property type="term" value="P:cell differentiation"/>
    <property type="evidence" value="ECO:0007669"/>
    <property type="project" value="UniProtKB-KW"/>
</dbReference>
<evidence type="ECO:0000313" key="10">
    <source>
        <dbReference type="Proteomes" id="UP000504612"/>
    </source>
</evidence>
<dbReference type="GO" id="GO:0005938">
    <property type="term" value="C:cell cortex"/>
    <property type="evidence" value="ECO:0007669"/>
    <property type="project" value="TreeGrafter"/>
</dbReference>
<dbReference type="InterPro" id="IPR048278">
    <property type="entry name" value="PFN"/>
</dbReference>
<dbReference type="InterPro" id="IPR036140">
    <property type="entry name" value="PFN_sf"/>
</dbReference>
<evidence type="ECO:0000313" key="11">
    <source>
        <dbReference type="RefSeq" id="XP_026528116.1"/>
    </source>
</evidence>
<dbReference type="GO" id="GO:0007283">
    <property type="term" value="P:spermatogenesis"/>
    <property type="evidence" value="ECO:0007669"/>
    <property type="project" value="UniProtKB-KW"/>
</dbReference>
<evidence type="ECO:0000256" key="4">
    <source>
        <dbReference type="ARBA" id="ARBA00022490"/>
    </source>
</evidence>
<evidence type="ECO:0000256" key="2">
    <source>
        <dbReference type="ARBA" id="ARBA00010058"/>
    </source>
</evidence>
<dbReference type="CTD" id="375189"/>